<comment type="caution">
    <text evidence="1">The sequence shown here is derived from an EMBL/GenBank/DDBJ whole genome shotgun (WGS) entry which is preliminary data.</text>
</comment>
<dbReference type="EMBL" id="PJCH01000003">
    <property type="protein sequence ID" value="PQA89214.1"/>
    <property type="molecule type" value="Genomic_DNA"/>
</dbReference>
<sequence>MPAITAQALKKLQQFAGSEFIRIACDSSQVILTFDAGEIVVETSVEVESRESNTSLGTISPATFPKLDLTCLFGEEVEYIEFDGENLMIHLPQVVFKIPIAGDGYESISIFFSDPGTRSLFF</sequence>
<reference evidence="1 2" key="1">
    <citation type="submission" date="2017-12" db="EMBL/GenBank/DDBJ databases">
        <authorList>
            <person name="Hurst M.R.H."/>
        </authorList>
    </citation>
    <scope>NUCLEOTIDE SEQUENCE [LARGE SCALE GENOMIC DNA]</scope>
    <source>
        <strain evidence="1 2">SY-3-19</strain>
    </source>
</reference>
<dbReference type="RefSeq" id="WP_104828852.1">
    <property type="nucleotide sequence ID" value="NZ_PJCH01000003.1"/>
</dbReference>
<protein>
    <submittedName>
        <fullName evidence="1">Uncharacterized protein</fullName>
    </submittedName>
</protein>
<gene>
    <name evidence="1" type="ORF">CW354_04555</name>
</gene>
<evidence type="ECO:0000313" key="1">
    <source>
        <dbReference type="EMBL" id="PQA89214.1"/>
    </source>
</evidence>
<keyword evidence="2" id="KW-1185">Reference proteome</keyword>
<organism evidence="1 2">
    <name type="scientific">Hyphococcus luteus</name>
    <dbReference type="NCBI Taxonomy" id="2058213"/>
    <lineage>
        <taxon>Bacteria</taxon>
        <taxon>Pseudomonadati</taxon>
        <taxon>Pseudomonadota</taxon>
        <taxon>Alphaproteobacteria</taxon>
        <taxon>Parvularculales</taxon>
        <taxon>Parvularculaceae</taxon>
        <taxon>Hyphococcus</taxon>
    </lineage>
</organism>
<dbReference type="AlphaFoldDB" id="A0A2S7K9L8"/>
<dbReference type="Proteomes" id="UP000239504">
    <property type="component" value="Unassembled WGS sequence"/>
</dbReference>
<name>A0A2S7K9L8_9PROT</name>
<proteinExistence type="predicted"/>
<accession>A0A2S7K9L8</accession>
<evidence type="ECO:0000313" key="2">
    <source>
        <dbReference type="Proteomes" id="UP000239504"/>
    </source>
</evidence>